<evidence type="ECO:0000313" key="2">
    <source>
        <dbReference type="Proteomes" id="UP001060215"/>
    </source>
</evidence>
<gene>
    <name evidence="1" type="ORF">LOK49_LG13G00946</name>
</gene>
<protein>
    <submittedName>
        <fullName evidence="1">Ethylene-responsive transcription factor ERF023</fullName>
    </submittedName>
</protein>
<proteinExistence type="predicted"/>
<comment type="caution">
    <text evidence="1">The sequence shown here is derived from an EMBL/GenBank/DDBJ whole genome shotgun (WGS) entry which is preliminary data.</text>
</comment>
<accession>A0ACC0FIG7</accession>
<name>A0ACC0FIG7_9ERIC</name>
<sequence length="181" mass="20419">MATPPTPAVYSEETLRKLPKPSSPPPSLPPPPPPPSSSSAKQSESSRSQKAYRGVRKRQWGKWVSEIREPRKHNRIWLGSFNTPEMAARAHDVASYCLKGNKALLNFPEEIELLPRPSTSTPKDIQAAAAAAAHVGTSDEKKGRSKTSNEDDFWSEIELPELMEFQREFWLPEIQWEDMLK</sequence>
<keyword evidence="2" id="KW-1185">Reference proteome</keyword>
<evidence type="ECO:0000313" key="1">
    <source>
        <dbReference type="EMBL" id="KAI7988319.1"/>
    </source>
</evidence>
<organism evidence="1 2">
    <name type="scientific">Camellia lanceoleosa</name>
    <dbReference type="NCBI Taxonomy" id="1840588"/>
    <lineage>
        <taxon>Eukaryota</taxon>
        <taxon>Viridiplantae</taxon>
        <taxon>Streptophyta</taxon>
        <taxon>Embryophyta</taxon>
        <taxon>Tracheophyta</taxon>
        <taxon>Spermatophyta</taxon>
        <taxon>Magnoliopsida</taxon>
        <taxon>eudicotyledons</taxon>
        <taxon>Gunneridae</taxon>
        <taxon>Pentapetalae</taxon>
        <taxon>asterids</taxon>
        <taxon>Ericales</taxon>
        <taxon>Theaceae</taxon>
        <taxon>Camellia</taxon>
    </lineage>
</organism>
<reference evidence="1 2" key="1">
    <citation type="journal article" date="2022" name="Plant J.">
        <title>Chromosome-level genome of Camellia lanceoleosa provides a valuable resource for understanding genome evolution and self-incompatibility.</title>
        <authorList>
            <person name="Gong W."/>
            <person name="Xiao S."/>
            <person name="Wang L."/>
            <person name="Liao Z."/>
            <person name="Chang Y."/>
            <person name="Mo W."/>
            <person name="Hu G."/>
            <person name="Li W."/>
            <person name="Zhao G."/>
            <person name="Zhu H."/>
            <person name="Hu X."/>
            <person name="Ji K."/>
            <person name="Xiang X."/>
            <person name="Song Q."/>
            <person name="Yuan D."/>
            <person name="Jin S."/>
            <person name="Zhang L."/>
        </authorList>
    </citation>
    <scope>NUCLEOTIDE SEQUENCE [LARGE SCALE GENOMIC DNA]</scope>
    <source>
        <strain evidence="1">SQ_2022a</strain>
    </source>
</reference>
<dbReference type="Proteomes" id="UP001060215">
    <property type="component" value="Chromosome 14"/>
</dbReference>
<dbReference type="EMBL" id="CM045771">
    <property type="protein sequence ID" value="KAI7988319.1"/>
    <property type="molecule type" value="Genomic_DNA"/>
</dbReference>